<proteinExistence type="inferred from homology"/>
<dbReference type="PANTHER" id="PTHR40621">
    <property type="entry name" value="TRANSCRIPTION FACTOR KAPC-RELATED"/>
    <property type="match status" value="1"/>
</dbReference>
<dbReference type="InterPro" id="IPR050936">
    <property type="entry name" value="AP-1-like"/>
</dbReference>
<feature type="compositionally biased region" description="Basic and acidic residues" evidence="9">
    <location>
        <begin position="90"/>
        <end position="108"/>
    </location>
</feature>
<dbReference type="GeneID" id="63797721"/>
<dbReference type="Pfam" id="PF00170">
    <property type="entry name" value="bZIP_1"/>
    <property type="match status" value="1"/>
</dbReference>
<dbReference type="PROSITE" id="PS00036">
    <property type="entry name" value="BZIP_BASIC"/>
    <property type="match status" value="1"/>
</dbReference>
<feature type="compositionally biased region" description="Low complexity" evidence="9">
    <location>
        <begin position="26"/>
        <end position="45"/>
    </location>
</feature>
<evidence type="ECO:0000256" key="3">
    <source>
        <dbReference type="ARBA" id="ARBA00007163"/>
    </source>
</evidence>
<keyword evidence="4" id="KW-0805">Transcription regulation</keyword>
<feature type="region of interest" description="Disordered" evidence="9">
    <location>
        <begin position="1"/>
        <end position="63"/>
    </location>
</feature>
<dbReference type="OrthoDB" id="2593073at2759"/>
<feature type="compositionally biased region" description="Polar residues" evidence="9">
    <location>
        <begin position="245"/>
        <end position="255"/>
    </location>
</feature>
<feature type="compositionally biased region" description="Basic and acidic residues" evidence="9">
    <location>
        <begin position="291"/>
        <end position="321"/>
    </location>
</feature>
<accession>A0A364L9K2</accession>
<dbReference type="Gene3D" id="1.20.5.170">
    <property type="match status" value="1"/>
</dbReference>
<evidence type="ECO:0000313" key="12">
    <source>
        <dbReference type="Proteomes" id="UP000249363"/>
    </source>
</evidence>
<comment type="caution">
    <text evidence="11">The sequence shown here is derived from an EMBL/GenBank/DDBJ whole genome shotgun (WGS) entry which is preliminary data.</text>
</comment>
<evidence type="ECO:0000256" key="1">
    <source>
        <dbReference type="ARBA" id="ARBA00004049"/>
    </source>
</evidence>
<dbReference type="InterPro" id="IPR004827">
    <property type="entry name" value="bZIP"/>
</dbReference>
<name>A0A364L9K2_TALAM</name>
<keyword evidence="7" id="KW-0539">Nucleus</keyword>
<keyword evidence="6" id="KW-0804">Transcription</keyword>
<evidence type="ECO:0000256" key="2">
    <source>
        <dbReference type="ARBA" id="ARBA00004123"/>
    </source>
</evidence>
<feature type="region of interest" description="Disordered" evidence="9">
    <location>
        <begin position="171"/>
        <end position="255"/>
    </location>
</feature>
<feature type="compositionally biased region" description="Low complexity" evidence="9">
    <location>
        <begin position="205"/>
        <end position="222"/>
    </location>
</feature>
<comment type="function">
    <text evidence="1">Putative transcription factor.</text>
</comment>
<dbReference type="SUPFAM" id="SSF57959">
    <property type="entry name" value="Leucine zipper domain"/>
    <property type="match status" value="1"/>
</dbReference>
<dbReference type="SMART" id="SM00338">
    <property type="entry name" value="BRLZ"/>
    <property type="match status" value="1"/>
</dbReference>
<dbReference type="InterPro" id="IPR046347">
    <property type="entry name" value="bZIP_sf"/>
</dbReference>
<dbReference type="STRING" id="1196081.A0A364L9K2"/>
<dbReference type="GO" id="GO:0001228">
    <property type="term" value="F:DNA-binding transcription activator activity, RNA polymerase II-specific"/>
    <property type="evidence" value="ECO:0007669"/>
    <property type="project" value="TreeGrafter"/>
</dbReference>
<keyword evidence="12" id="KW-1185">Reference proteome</keyword>
<dbReference type="RefSeq" id="XP_040737009.1">
    <property type="nucleotide sequence ID" value="XM_040881320.1"/>
</dbReference>
<keyword evidence="5" id="KW-0238">DNA-binding</keyword>
<evidence type="ECO:0000259" key="10">
    <source>
        <dbReference type="PROSITE" id="PS00036"/>
    </source>
</evidence>
<protein>
    <recommendedName>
        <fullName evidence="8">Putative transcription factor kapC</fullName>
    </recommendedName>
</protein>
<dbReference type="AlphaFoldDB" id="A0A364L9K2"/>
<evidence type="ECO:0000313" key="11">
    <source>
        <dbReference type="EMBL" id="RAO72495.1"/>
    </source>
</evidence>
<feature type="compositionally biased region" description="Low complexity" evidence="9">
    <location>
        <begin position="279"/>
        <end position="290"/>
    </location>
</feature>
<feature type="domain" description="BZIP" evidence="10">
    <location>
        <begin position="104"/>
        <end position="119"/>
    </location>
</feature>
<dbReference type="GO" id="GO:0090575">
    <property type="term" value="C:RNA polymerase II transcription regulator complex"/>
    <property type="evidence" value="ECO:0007669"/>
    <property type="project" value="TreeGrafter"/>
</dbReference>
<gene>
    <name evidence="11" type="ORF">BHQ10_008507</name>
</gene>
<evidence type="ECO:0000256" key="4">
    <source>
        <dbReference type="ARBA" id="ARBA00023015"/>
    </source>
</evidence>
<dbReference type="PANTHER" id="PTHR40621:SF11">
    <property type="entry name" value="TRANSCRIPTION FACTOR KAPC-RELATED"/>
    <property type="match status" value="1"/>
</dbReference>
<sequence length="329" mass="36434">MQPALAPHPSMQQSSSAQDHADQVLHDQLLAAQQHLQSQGQESRQPTSQQGHNIDPAISGGAMLAPNTQTSSLVLPQVMAGVQEAAGSDASRKTYGKRELSTSKRAEQNRAAQRAFRQRKEGYIRQLEAQVKDYKVLSESYKALQAENYQLREYIISLQSRLIDSQNEVPALPDNIDLTQPRPEPPLADSHQHPESSPPSVSIAPPQQQQPQTQQQQRQQQQHTLAAAPTQIPPLAPHQHPHQPSTAPSNTTNEDLGQLNRIAVAGLGMRKHAHPDTINNSNHNSSQNSNNRDHYRPEDSYPWKRPRGNDDRNSADVKIETVHGLPSIS</sequence>
<feature type="region of interest" description="Disordered" evidence="9">
    <location>
        <begin position="272"/>
        <end position="329"/>
    </location>
</feature>
<organism evidence="11 12">
    <name type="scientific">Talaromyces amestolkiae</name>
    <dbReference type="NCBI Taxonomy" id="1196081"/>
    <lineage>
        <taxon>Eukaryota</taxon>
        <taxon>Fungi</taxon>
        <taxon>Dikarya</taxon>
        <taxon>Ascomycota</taxon>
        <taxon>Pezizomycotina</taxon>
        <taxon>Eurotiomycetes</taxon>
        <taxon>Eurotiomycetidae</taxon>
        <taxon>Eurotiales</taxon>
        <taxon>Trichocomaceae</taxon>
        <taxon>Talaromyces</taxon>
        <taxon>Talaromyces sect. Talaromyces</taxon>
    </lineage>
</organism>
<evidence type="ECO:0000256" key="8">
    <source>
        <dbReference type="ARBA" id="ARBA00044067"/>
    </source>
</evidence>
<evidence type="ECO:0000256" key="5">
    <source>
        <dbReference type="ARBA" id="ARBA00023125"/>
    </source>
</evidence>
<dbReference type="Proteomes" id="UP000249363">
    <property type="component" value="Unassembled WGS sequence"/>
</dbReference>
<dbReference type="CDD" id="cd14688">
    <property type="entry name" value="bZIP_YAP"/>
    <property type="match status" value="1"/>
</dbReference>
<evidence type="ECO:0000256" key="6">
    <source>
        <dbReference type="ARBA" id="ARBA00023163"/>
    </source>
</evidence>
<evidence type="ECO:0000256" key="7">
    <source>
        <dbReference type="ARBA" id="ARBA00023242"/>
    </source>
</evidence>
<feature type="region of interest" description="Disordered" evidence="9">
    <location>
        <begin position="85"/>
        <end position="110"/>
    </location>
</feature>
<comment type="similarity">
    <text evidence="3">Belongs to the bZIP family.</text>
</comment>
<comment type="subcellular location">
    <subcellularLocation>
        <location evidence="2">Nucleus</location>
    </subcellularLocation>
</comment>
<reference evidence="11 12" key="1">
    <citation type="journal article" date="2017" name="Biotechnol. Biofuels">
        <title>Differential beta-glucosidase expression as a function of carbon source availability in Talaromyces amestolkiae: a genomic and proteomic approach.</title>
        <authorList>
            <person name="de Eugenio L.I."/>
            <person name="Mendez-Liter J.A."/>
            <person name="Nieto-Dominguez M."/>
            <person name="Alonso L."/>
            <person name="Gil-Munoz J."/>
            <person name="Barriuso J."/>
            <person name="Prieto A."/>
            <person name="Martinez M.J."/>
        </authorList>
    </citation>
    <scope>NUCLEOTIDE SEQUENCE [LARGE SCALE GENOMIC DNA]</scope>
    <source>
        <strain evidence="11 12">CIB</strain>
    </source>
</reference>
<dbReference type="GO" id="GO:0000976">
    <property type="term" value="F:transcription cis-regulatory region binding"/>
    <property type="evidence" value="ECO:0007669"/>
    <property type="project" value="InterPro"/>
</dbReference>
<evidence type="ECO:0000256" key="9">
    <source>
        <dbReference type="SAM" id="MobiDB-lite"/>
    </source>
</evidence>
<dbReference type="EMBL" id="MIKG01000019">
    <property type="protein sequence ID" value="RAO72495.1"/>
    <property type="molecule type" value="Genomic_DNA"/>
</dbReference>